<dbReference type="InterPro" id="IPR036397">
    <property type="entry name" value="RNaseH_sf"/>
</dbReference>
<evidence type="ECO:0000256" key="1">
    <source>
        <dbReference type="ARBA" id="ARBA00012493"/>
    </source>
</evidence>
<keyword evidence="5" id="KW-1185">Reference proteome</keyword>
<evidence type="ECO:0000313" key="4">
    <source>
        <dbReference type="EMBL" id="KAL3389625.1"/>
    </source>
</evidence>
<comment type="caution">
    <text evidence="4">The sequence shown here is derived from an EMBL/GenBank/DDBJ whole genome shotgun (WGS) entry which is preliminary data.</text>
</comment>
<dbReference type="InterPro" id="IPR001584">
    <property type="entry name" value="Integrase_cat-core"/>
</dbReference>
<feature type="domain" description="Integrase catalytic" evidence="3">
    <location>
        <begin position="58"/>
        <end position="219"/>
    </location>
</feature>
<evidence type="ECO:0000313" key="5">
    <source>
        <dbReference type="Proteomes" id="UP001627154"/>
    </source>
</evidence>
<dbReference type="GO" id="GO:0003964">
    <property type="term" value="F:RNA-directed DNA polymerase activity"/>
    <property type="evidence" value="ECO:0007669"/>
    <property type="project" value="UniProtKB-EC"/>
</dbReference>
<dbReference type="FunFam" id="3.30.420.10:FF:000032">
    <property type="entry name" value="Retrovirus-related Pol polyprotein from transposon 297-like Protein"/>
    <property type="match status" value="1"/>
</dbReference>
<dbReference type="InterPro" id="IPR050951">
    <property type="entry name" value="Retrovirus_Pol_polyprotein"/>
</dbReference>
<keyword evidence="2" id="KW-0472">Membrane</keyword>
<dbReference type="Proteomes" id="UP001627154">
    <property type="component" value="Unassembled WGS sequence"/>
</dbReference>
<dbReference type="PANTHER" id="PTHR37984">
    <property type="entry name" value="PROTEIN CBG26694"/>
    <property type="match status" value="1"/>
</dbReference>
<dbReference type="Gene3D" id="3.30.420.10">
    <property type="entry name" value="Ribonuclease H-like superfamily/Ribonuclease H"/>
    <property type="match status" value="1"/>
</dbReference>
<gene>
    <name evidence="4" type="ORF">TKK_015819</name>
</gene>
<keyword evidence="2" id="KW-0812">Transmembrane</keyword>
<dbReference type="PANTHER" id="PTHR37984:SF15">
    <property type="entry name" value="INTEGRASE CATALYTIC DOMAIN-CONTAINING PROTEIN"/>
    <property type="match status" value="1"/>
</dbReference>
<reference evidence="4 5" key="1">
    <citation type="journal article" date="2024" name="bioRxiv">
        <title>A reference genome for Trichogramma kaykai: A tiny desert-dwelling parasitoid wasp with competing sex-ratio distorters.</title>
        <authorList>
            <person name="Culotta J."/>
            <person name="Lindsey A.R."/>
        </authorList>
    </citation>
    <scope>NUCLEOTIDE SEQUENCE [LARGE SCALE GENOMIC DNA]</scope>
    <source>
        <strain evidence="4 5">KSX58</strain>
    </source>
</reference>
<dbReference type="Gene3D" id="1.10.340.70">
    <property type="match status" value="1"/>
</dbReference>
<dbReference type="Pfam" id="PF00665">
    <property type="entry name" value="rve"/>
    <property type="match status" value="1"/>
</dbReference>
<sequence length="750" mass="86435">MHASAIGGHKGISKTVRRMRPLYYWKSMKSDIIKFIQRCDTCQLKKLVRKKVRQPMVISDTPYDAMQKVAIDIVGPLPRTKKGNNNILTIQCNLTKFCRAIALQDATAETVADAFLKEFICIFSCPQIILSDQGTNFTSKVFVNLAKAFKIKTVTTTSYRPSSNGSLERSHHSLAEYLKTVAGKNKEWDDLLEMAMFSYNTSVHEAHQFQPFQLVFGKLPTLPTEESIEKSGKIVTYTDYERKLWGIITYDHMINIVSKIRIPQKEDMIYDLDLDRIDEFQKNETYRDLMRLNYVRLIQTKYATNTLLPKMDHRSDLTARKINKYMNIKNYSDLHQKDENIVMLSNEWNDELWMIIDDIKDTVEQFNELKGNEHEKATELMKTTRHLEVQKFEHMIHFSKYIEGLYNTYNASKAITIQRYYQVSSKLRQRGCRFPVVRNDMDLNKVATLQISVRGNYIITEISVPAIKQGYIELYGISSYKVIQDMPSNTSLEIKTCGEYLLVENKRTACIGKEKLKKCKNHDNMKICPSDFTVLTEEESCESKFFSNQVTNPIKDCEIEITNNNGTTIIEYKQLNSYEKVAFFSAPENDVLEITCNNKLFQKVIRKVGMLNLPPSCEISSLNTKKITTRAAPRLPRFDLQLTHLSAVAHRHKCIAHLASKKGLVREMLEECVAECDREMKINLLIIYAGSASVWVIAIVVIGCTIRALRKVRGSYDAEDEAYRATIAYYNYESKAPCDLVKDCTRGNRE</sequence>
<dbReference type="InterPro" id="IPR012337">
    <property type="entry name" value="RNaseH-like_sf"/>
</dbReference>
<keyword evidence="2" id="KW-1133">Transmembrane helix</keyword>
<protein>
    <recommendedName>
        <fullName evidence="1">RNA-directed DNA polymerase</fullName>
        <ecNumber evidence="1">2.7.7.49</ecNumber>
    </recommendedName>
</protein>
<accession>A0ABD2WAE7</accession>
<organism evidence="4 5">
    <name type="scientific">Trichogramma kaykai</name>
    <dbReference type="NCBI Taxonomy" id="54128"/>
    <lineage>
        <taxon>Eukaryota</taxon>
        <taxon>Metazoa</taxon>
        <taxon>Ecdysozoa</taxon>
        <taxon>Arthropoda</taxon>
        <taxon>Hexapoda</taxon>
        <taxon>Insecta</taxon>
        <taxon>Pterygota</taxon>
        <taxon>Neoptera</taxon>
        <taxon>Endopterygota</taxon>
        <taxon>Hymenoptera</taxon>
        <taxon>Apocrita</taxon>
        <taxon>Proctotrupomorpha</taxon>
        <taxon>Chalcidoidea</taxon>
        <taxon>Trichogrammatidae</taxon>
        <taxon>Trichogramma</taxon>
    </lineage>
</organism>
<dbReference type="InterPro" id="IPR041588">
    <property type="entry name" value="Integrase_H2C2"/>
</dbReference>
<dbReference type="EMBL" id="JBJJXI010000123">
    <property type="protein sequence ID" value="KAL3389625.1"/>
    <property type="molecule type" value="Genomic_DNA"/>
</dbReference>
<name>A0ABD2WAE7_9HYME</name>
<evidence type="ECO:0000259" key="3">
    <source>
        <dbReference type="PROSITE" id="PS50994"/>
    </source>
</evidence>
<dbReference type="SUPFAM" id="SSF53098">
    <property type="entry name" value="Ribonuclease H-like"/>
    <property type="match status" value="1"/>
</dbReference>
<evidence type="ECO:0000256" key="2">
    <source>
        <dbReference type="SAM" id="Phobius"/>
    </source>
</evidence>
<dbReference type="Pfam" id="PF17921">
    <property type="entry name" value="Integrase_H2C2"/>
    <property type="match status" value="1"/>
</dbReference>
<dbReference type="AlphaFoldDB" id="A0ABD2WAE7"/>
<dbReference type="PROSITE" id="PS50994">
    <property type="entry name" value="INTEGRASE"/>
    <property type="match status" value="1"/>
</dbReference>
<feature type="transmembrane region" description="Helical" evidence="2">
    <location>
        <begin position="685"/>
        <end position="706"/>
    </location>
</feature>
<dbReference type="EC" id="2.7.7.49" evidence="1"/>
<proteinExistence type="predicted"/>